<dbReference type="GO" id="GO:0043023">
    <property type="term" value="F:ribosomal large subunit binding"/>
    <property type="evidence" value="ECO:0007669"/>
    <property type="project" value="TreeGrafter"/>
</dbReference>
<dbReference type="PANTHER" id="PTHR15239">
    <property type="entry name" value="NUCLEAR EXPORT MEDIATOR FACTOR NEMF"/>
    <property type="match status" value="1"/>
</dbReference>
<dbReference type="Pfam" id="PF05670">
    <property type="entry name" value="NFACT-R_1"/>
    <property type="match status" value="1"/>
</dbReference>
<evidence type="ECO:0000259" key="1">
    <source>
        <dbReference type="Pfam" id="PF05670"/>
    </source>
</evidence>
<gene>
    <name evidence="2" type="ORF">IFK94_04080</name>
</gene>
<sequence length="129" mass="14362">MAGKGRPYRTYPFEGFEILVGKGASENDVLSFQVAEPRDFWLHAAGYAGSHVVIRNPDLLEDPPAGILAQAARLAAWHSKARGSRGKVEIHWCRAADLRKPGRFPAGKVLLKRWETIRVYALPPIDEET</sequence>
<evidence type="ECO:0000313" key="3">
    <source>
        <dbReference type="Proteomes" id="UP000648239"/>
    </source>
</evidence>
<proteinExistence type="predicted"/>
<accession>A0A8J6XZP0</accession>
<feature type="domain" description="NFACT RNA-binding" evidence="1">
    <location>
        <begin position="14"/>
        <end position="112"/>
    </location>
</feature>
<reference evidence="2 3" key="1">
    <citation type="submission" date="2020-08" db="EMBL/GenBank/DDBJ databases">
        <title>Acidobacteriota in marine sediments use diverse sulfur dissimilation pathways.</title>
        <authorList>
            <person name="Wasmund K."/>
        </authorList>
    </citation>
    <scope>NUCLEOTIDE SEQUENCE [LARGE SCALE GENOMIC DNA]</scope>
    <source>
        <strain evidence="2">MAG AM4</strain>
    </source>
</reference>
<evidence type="ECO:0000313" key="2">
    <source>
        <dbReference type="EMBL" id="MBD3867284.1"/>
    </source>
</evidence>
<dbReference type="GO" id="GO:1990112">
    <property type="term" value="C:RQC complex"/>
    <property type="evidence" value="ECO:0007669"/>
    <property type="project" value="TreeGrafter"/>
</dbReference>
<dbReference type="GO" id="GO:0072344">
    <property type="term" value="P:rescue of stalled ribosome"/>
    <property type="evidence" value="ECO:0007669"/>
    <property type="project" value="TreeGrafter"/>
</dbReference>
<dbReference type="PANTHER" id="PTHR15239:SF6">
    <property type="entry name" value="RIBOSOME QUALITY CONTROL COMPLEX SUBUNIT NEMF"/>
    <property type="match status" value="1"/>
</dbReference>
<dbReference type="InterPro" id="IPR008532">
    <property type="entry name" value="NFACT_RNA-bd"/>
</dbReference>
<dbReference type="GO" id="GO:0000049">
    <property type="term" value="F:tRNA binding"/>
    <property type="evidence" value="ECO:0007669"/>
    <property type="project" value="TreeGrafter"/>
</dbReference>
<organism evidence="2 3">
    <name type="scientific">Candidatus Polarisedimenticola svalbardensis</name>
    <dbReference type="NCBI Taxonomy" id="2886004"/>
    <lineage>
        <taxon>Bacteria</taxon>
        <taxon>Pseudomonadati</taxon>
        <taxon>Acidobacteriota</taxon>
        <taxon>Candidatus Polarisedimenticolia</taxon>
        <taxon>Candidatus Polarisedimenticolales</taxon>
        <taxon>Candidatus Polarisedimenticolaceae</taxon>
        <taxon>Candidatus Polarisedimenticola</taxon>
    </lineage>
</organism>
<name>A0A8J6XZP0_9BACT</name>
<dbReference type="AlphaFoldDB" id="A0A8J6XZP0"/>
<dbReference type="EMBL" id="JACXWD010000008">
    <property type="protein sequence ID" value="MBD3867284.1"/>
    <property type="molecule type" value="Genomic_DNA"/>
</dbReference>
<dbReference type="Proteomes" id="UP000648239">
    <property type="component" value="Unassembled WGS sequence"/>
</dbReference>
<dbReference type="InterPro" id="IPR051608">
    <property type="entry name" value="RQC_Subunit_NEMF"/>
</dbReference>
<comment type="caution">
    <text evidence="2">The sequence shown here is derived from an EMBL/GenBank/DDBJ whole genome shotgun (WGS) entry which is preliminary data.</text>
</comment>
<protein>
    <submittedName>
        <fullName evidence="2">DUF814 domain-containing protein</fullName>
    </submittedName>
</protein>